<dbReference type="InterPro" id="IPR050570">
    <property type="entry name" value="Cell_wall_metabolism_enzyme"/>
</dbReference>
<evidence type="ECO:0000256" key="1">
    <source>
        <dbReference type="SAM" id="MobiDB-lite"/>
    </source>
</evidence>
<dbReference type="STRING" id="195103.CPF_2447"/>
<keyword evidence="4" id="KW-1185">Reference proteome</keyword>
<evidence type="ECO:0000259" key="2">
    <source>
        <dbReference type="Pfam" id="PF01551"/>
    </source>
</evidence>
<dbReference type="PANTHER" id="PTHR21666:SF270">
    <property type="entry name" value="MUREIN HYDROLASE ACTIVATOR ENVC"/>
    <property type="match status" value="1"/>
</dbReference>
<dbReference type="EMBL" id="CP000246">
    <property type="protein sequence ID" value="ABG84496.1"/>
    <property type="molecule type" value="Genomic_DNA"/>
</dbReference>
<accession>A0A0H2YTS9</accession>
<feature type="compositionally biased region" description="Polar residues" evidence="1">
    <location>
        <begin position="102"/>
        <end position="114"/>
    </location>
</feature>
<reference evidence="3 4" key="1">
    <citation type="journal article" date="2006" name="Genome Res.">
        <title>Skewed genomic variability in strains of the toxigenic bacterial pathogen, Clostridium perfringens.</title>
        <authorList>
            <person name="Myers G.S."/>
            <person name="Rasko D.A."/>
            <person name="Cheung J.K."/>
            <person name="Ravel J."/>
            <person name="Seshadri R."/>
            <person name="Deboy R.T."/>
            <person name="Ren Q."/>
            <person name="Varga J."/>
            <person name="Awad M.M."/>
            <person name="Brinkac L.M."/>
            <person name="Daugherty S.C."/>
            <person name="Haft D.H."/>
            <person name="Dodson R.J."/>
            <person name="Madupu R."/>
            <person name="Nelson W.C."/>
            <person name="Rosovitz M.J."/>
            <person name="Sullivan S.A."/>
            <person name="Khouri H."/>
            <person name="Dimitrov G.I."/>
            <person name="Watkins K.L."/>
            <person name="Mulligan S."/>
            <person name="Benton J."/>
            <person name="Radune D."/>
            <person name="Fisher D.J."/>
            <person name="Atkins H.S."/>
            <person name="Hiscox T."/>
            <person name="Jost B.H."/>
            <person name="Billington S.J."/>
            <person name="Songer J.G."/>
            <person name="McClane B.A."/>
            <person name="Titball R.W."/>
            <person name="Rood J.I."/>
            <person name="Melville S.B."/>
            <person name="Paulsen I.T."/>
        </authorList>
    </citation>
    <scope>NUCLEOTIDE SEQUENCE [LARGE SCALE GENOMIC DNA]</scope>
    <source>
        <strain evidence="4">ATCC 13124 / DSM 756 / JCM 1290 / NCIMB 6125 / NCTC 8237 / S 107 / Type A</strain>
    </source>
</reference>
<dbReference type="eggNOG" id="COG0739">
    <property type="taxonomic scope" value="Bacteria"/>
</dbReference>
<dbReference type="KEGG" id="cpf:CPF_2447"/>
<dbReference type="InterPro" id="IPR016047">
    <property type="entry name" value="M23ase_b-sheet_dom"/>
</dbReference>
<dbReference type="Proteomes" id="UP000001823">
    <property type="component" value="Chromosome"/>
</dbReference>
<evidence type="ECO:0000313" key="3">
    <source>
        <dbReference type="EMBL" id="ABG84496.1"/>
    </source>
</evidence>
<dbReference type="HOGENOM" id="CLU_029425_11_1_9"/>
<dbReference type="Gene3D" id="2.70.70.10">
    <property type="entry name" value="Glucose Permease (Domain IIA)"/>
    <property type="match status" value="1"/>
</dbReference>
<dbReference type="Pfam" id="PF01551">
    <property type="entry name" value="Peptidase_M23"/>
    <property type="match status" value="1"/>
</dbReference>
<protein>
    <submittedName>
        <fullName evidence="3">Peptidase</fullName>
    </submittedName>
</protein>
<dbReference type="GO" id="GO:0004222">
    <property type="term" value="F:metalloendopeptidase activity"/>
    <property type="evidence" value="ECO:0007669"/>
    <property type="project" value="TreeGrafter"/>
</dbReference>
<dbReference type="RefSeq" id="WP_003457419.1">
    <property type="nucleotide sequence ID" value="NC_008261.1"/>
</dbReference>
<feature type="region of interest" description="Disordered" evidence="1">
    <location>
        <begin position="86"/>
        <end position="114"/>
    </location>
</feature>
<dbReference type="AlphaFoldDB" id="A0A0H2YTS9"/>
<dbReference type="InterPro" id="IPR011055">
    <property type="entry name" value="Dup_hybrid_motif"/>
</dbReference>
<dbReference type="PANTHER" id="PTHR21666">
    <property type="entry name" value="PEPTIDASE-RELATED"/>
    <property type="match status" value="1"/>
</dbReference>
<dbReference type="GeneID" id="93001275"/>
<dbReference type="PaxDb" id="195103-CPF_2447"/>
<organism evidence="3 4">
    <name type="scientific">Clostridium perfringens (strain ATCC 13124 / DSM 756 / JCM 1290 / NCIMB 6125 / NCTC 8237 / Type A)</name>
    <dbReference type="NCBI Taxonomy" id="195103"/>
    <lineage>
        <taxon>Bacteria</taxon>
        <taxon>Bacillati</taxon>
        <taxon>Bacillota</taxon>
        <taxon>Clostridia</taxon>
        <taxon>Eubacteriales</taxon>
        <taxon>Clostridiaceae</taxon>
        <taxon>Clostridium</taxon>
    </lineage>
</organism>
<evidence type="ECO:0000313" key="4">
    <source>
        <dbReference type="Proteomes" id="UP000001823"/>
    </source>
</evidence>
<dbReference type="SUPFAM" id="SSF51261">
    <property type="entry name" value="Duplicated hybrid motif"/>
    <property type="match status" value="1"/>
</dbReference>
<dbReference type="CDD" id="cd12797">
    <property type="entry name" value="M23_peptidase"/>
    <property type="match status" value="1"/>
</dbReference>
<sequence>MNKKDQFKRFIKKDGFYVVLFVCLCLVATVGVVVANKSTNNTVEENIAENTIENTEDNSTTTGNTFDDAELVEGKTDIANDSEEIASNEANGEEVKPEANNADKSVATSSQSQSFTSPIKGGVITRLYNLEPRLNESGQSASVYKGIDIEAAEGTEVLAIGDGKVVEAGKGNSKEGCFVKIEHQNGIVGFYGNLDPEIKVKEGDNVKKGDSIGKIGKTIQNSPSDRVSENYLMFHMENSKEPVDPQKYLKDIPVKE</sequence>
<feature type="domain" description="M23ase beta-sheet core" evidence="2">
    <location>
        <begin position="144"/>
        <end position="245"/>
    </location>
</feature>
<name>A0A0H2YTS9_CLOP1</name>
<gene>
    <name evidence="3" type="ordered locus">CPF_2447</name>
</gene>
<proteinExistence type="predicted"/>